<feature type="compositionally biased region" description="Low complexity" evidence="9">
    <location>
        <begin position="240"/>
        <end position="260"/>
    </location>
</feature>
<evidence type="ECO:0000256" key="1">
    <source>
        <dbReference type="ARBA" id="ARBA00022527"/>
    </source>
</evidence>
<accession>A0A835W6E9</accession>
<dbReference type="PANTHER" id="PTHR24350">
    <property type="entry name" value="SERINE/THREONINE-PROTEIN KINASE IAL-RELATED"/>
    <property type="match status" value="1"/>
</dbReference>
<evidence type="ECO:0000313" key="12">
    <source>
        <dbReference type="Proteomes" id="UP000613740"/>
    </source>
</evidence>
<evidence type="ECO:0000256" key="9">
    <source>
        <dbReference type="SAM" id="MobiDB-lite"/>
    </source>
</evidence>
<feature type="region of interest" description="Disordered" evidence="9">
    <location>
        <begin position="1"/>
        <end position="153"/>
    </location>
</feature>
<keyword evidence="12" id="KW-1185">Reference proteome</keyword>
<keyword evidence="2" id="KW-0808">Transferase</keyword>
<dbReference type="OrthoDB" id="541276at2759"/>
<feature type="domain" description="Protein kinase" evidence="10">
    <location>
        <begin position="581"/>
        <end position="850"/>
    </location>
</feature>
<dbReference type="SUPFAM" id="SSF56112">
    <property type="entry name" value="Protein kinase-like (PK-like)"/>
    <property type="match status" value="1"/>
</dbReference>
<feature type="region of interest" description="Disordered" evidence="9">
    <location>
        <begin position="240"/>
        <end position="265"/>
    </location>
</feature>
<dbReference type="InterPro" id="IPR008271">
    <property type="entry name" value="Ser/Thr_kinase_AS"/>
</dbReference>
<dbReference type="Proteomes" id="UP000613740">
    <property type="component" value="Unassembled WGS sequence"/>
</dbReference>
<evidence type="ECO:0000313" key="11">
    <source>
        <dbReference type="EMBL" id="KAG2438884.1"/>
    </source>
</evidence>
<feature type="region of interest" description="Disordered" evidence="9">
    <location>
        <begin position="427"/>
        <end position="515"/>
    </location>
</feature>
<feature type="compositionally biased region" description="Pro residues" evidence="9">
    <location>
        <begin position="456"/>
        <end position="478"/>
    </location>
</feature>
<gene>
    <name evidence="11" type="ORF">HYH02_010681</name>
</gene>
<evidence type="ECO:0000256" key="3">
    <source>
        <dbReference type="ARBA" id="ARBA00022741"/>
    </source>
</evidence>
<dbReference type="FunFam" id="1.10.510.10:FF:000813">
    <property type="entry name" value="Aurora-like kinase"/>
    <property type="match status" value="1"/>
</dbReference>
<evidence type="ECO:0000256" key="2">
    <source>
        <dbReference type="ARBA" id="ARBA00022679"/>
    </source>
</evidence>
<dbReference type="PROSITE" id="PS00108">
    <property type="entry name" value="PROTEIN_KINASE_ST"/>
    <property type="match status" value="1"/>
</dbReference>
<dbReference type="Pfam" id="PF00069">
    <property type="entry name" value="Pkinase"/>
    <property type="match status" value="1"/>
</dbReference>
<organism evidence="11 12">
    <name type="scientific">Chlamydomonas schloesseri</name>
    <dbReference type="NCBI Taxonomy" id="2026947"/>
    <lineage>
        <taxon>Eukaryota</taxon>
        <taxon>Viridiplantae</taxon>
        <taxon>Chlorophyta</taxon>
        <taxon>core chlorophytes</taxon>
        <taxon>Chlorophyceae</taxon>
        <taxon>CS clade</taxon>
        <taxon>Chlamydomonadales</taxon>
        <taxon>Chlamydomonadaceae</taxon>
        <taxon>Chlamydomonas</taxon>
    </lineage>
</organism>
<feature type="compositionally biased region" description="Low complexity" evidence="9">
    <location>
        <begin position="73"/>
        <end position="97"/>
    </location>
</feature>
<dbReference type="EMBL" id="JAEHOD010000042">
    <property type="protein sequence ID" value="KAG2438884.1"/>
    <property type="molecule type" value="Genomic_DNA"/>
</dbReference>
<keyword evidence="1" id="KW-0723">Serine/threonine-protein kinase</keyword>
<reference evidence="11" key="1">
    <citation type="journal article" date="2020" name="bioRxiv">
        <title>Comparative genomics of Chlamydomonas.</title>
        <authorList>
            <person name="Craig R.J."/>
            <person name="Hasan A.R."/>
            <person name="Ness R.W."/>
            <person name="Keightley P.D."/>
        </authorList>
    </citation>
    <scope>NUCLEOTIDE SEQUENCE</scope>
    <source>
        <strain evidence="11">CCAP 11/173</strain>
    </source>
</reference>
<keyword evidence="3 7" id="KW-0547">Nucleotide-binding</keyword>
<dbReference type="PROSITE" id="PS50011">
    <property type="entry name" value="PROTEIN_KINASE_DOM"/>
    <property type="match status" value="1"/>
</dbReference>
<dbReference type="InterPro" id="IPR011009">
    <property type="entry name" value="Kinase-like_dom_sf"/>
</dbReference>
<dbReference type="InterPro" id="IPR000719">
    <property type="entry name" value="Prot_kinase_dom"/>
</dbReference>
<feature type="compositionally biased region" description="Polar residues" evidence="9">
    <location>
        <begin position="25"/>
        <end position="35"/>
    </location>
</feature>
<dbReference type="GO" id="GO:0004674">
    <property type="term" value="F:protein serine/threonine kinase activity"/>
    <property type="evidence" value="ECO:0007669"/>
    <property type="project" value="UniProtKB-KW"/>
</dbReference>
<feature type="binding site" evidence="7">
    <location>
        <position position="610"/>
    </location>
    <ligand>
        <name>ATP</name>
        <dbReference type="ChEBI" id="CHEBI:30616"/>
    </ligand>
</feature>
<feature type="compositionally biased region" description="Low complexity" evidence="9">
    <location>
        <begin position="479"/>
        <end position="515"/>
    </location>
</feature>
<protein>
    <recommendedName>
        <fullName evidence="10">Protein kinase domain-containing protein</fullName>
    </recommendedName>
</protein>
<dbReference type="Gene3D" id="1.10.510.10">
    <property type="entry name" value="Transferase(Phosphotransferase) domain 1"/>
    <property type="match status" value="1"/>
</dbReference>
<evidence type="ECO:0000256" key="4">
    <source>
        <dbReference type="ARBA" id="ARBA00022777"/>
    </source>
</evidence>
<comment type="caution">
    <text evidence="11">The sequence shown here is derived from an EMBL/GenBank/DDBJ whole genome shotgun (WGS) entry which is preliminary data.</text>
</comment>
<dbReference type="GO" id="GO:0005524">
    <property type="term" value="F:ATP binding"/>
    <property type="evidence" value="ECO:0007669"/>
    <property type="project" value="UniProtKB-KW"/>
</dbReference>
<sequence length="858" mass="88215">MRSAHSGSCLPQLQLDEPAAASSGAEPNTGNSSIFNGLHTPGHPQESILGYGCTTAASSKEGGSGGNATLTSPAAADTAGRAAAGPAHQPPQQQAPLWPMPPPQQPPRRTSAFGRNKTTRIGLLTTNFNDPRPSLLSPPSLASPNDAASDAGPCSSLSIATSSIHQSMLFSPYSPGSSIPASAATPALSSYDVGSAAACFGSGASAAAAAAGVKCSSKATAAAVPRTAADGRVTLATLLASPATSPAPSPRTSATSTKPSEVLRQGTPAAVDVTAVEEAMEDISAAGGVAPLRTVKTNNAARTTAPATPAAPSAAAPLSPLPSLVSQQPSPAVEAAAAAAPPTPSAATAAARPAVAGGDWTELPEREHPFMADLRKVEAVLFVASPKAAAPAAPAPAAAAPAPSSGGSTGSVHPWVLEVEEGAAVRSSAPASSGCGRRAPEVTSPHACAATSQDSPAPPASATPPLPPPSPALAPPRQQPQSSPAPQQPQSLASPLPRATQAARRPSASPAAAVAPPAAAAASPAAAAAAPPRPLMRPLLPPRVLPEDRSLYVSEGAPAEMLQNARAAVAGQRVAWSLADFEILKTLHEGYASSVFRARCLVSGALVVLKVYNLEDQTSFLRYQMLRELHIHARLRHQNIVPLFGSFRDDCALVMVQQYVHGGSLSQLRRGLACGRMTEFQVMHLVVIPLLNALVYLHRHGIVHRDIKPANLLFTSDWQLKLCDFGVSICLHEERAVTRTGSADYMAPEVTVCPLKHLPEDHKGNASMAYTSAVDVWSVGVLVYDMLVGFTPFPSGMSRVRATAGDSEPADKLHFPSSVGEPARAFVRACLRLNPADRPTVQELRRHEWVTKALDDVS</sequence>
<evidence type="ECO:0000256" key="5">
    <source>
        <dbReference type="ARBA" id="ARBA00022840"/>
    </source>
</evidence>
<feature type="active site" description="Proton acceptor" evidence="6">
    <location>
        <position position="706"/>
    </location>
</feature>
<evidence type="ECO:0000256" key="7">
    <source>
        <dbReference type="PIRSR" id="PIRSR630616-2"/>
    </source>
</evidence>
<feature type="binding site" evidence="7">
    <location>
        <position position="724"/>
    </location>
    <ligand>
        <name>ATP</name>
        <dbReference type="ChEBI" id="CHEBI:30616"/>
    </ligand>
</feature>
<evidence type="ECO:0000256" key="6">
    <source>
        <dbReference type="PIRSR" id="PIRSR630616-1"/>
    </source>
</evidence>
<dbReference type="InterPro" id="IPR030616">
    <property type="entry name" value="Aur-like"/>
</dbReference>
<dbReference type="AlphaFoldDB" id="A0A835W6E9"/>
<keyword evidence="5 7" id="KW-0067">ATP-binding</keyword>
<feature type="compositionally biased region" description="Polar residues" evidence="9">
    <location>
        <begin position="1"/>
        <end position="11"/>
    </location>
</feature>
<feature type="region of interest" description="Disordered" evidence="9">
    <location>
        <begin position="303"/>
        <end position="353"/>
    </location>
</feature>
<evidence type="ECO:0000259" key="10">
    <source>
        <dbReference type="PROSITE" id="PS50011"/>
    </source>
</evidence>
<proteinExistence type="predicted"/>
<evidence type="ECO:0000256" key="8">
    <source>
        <dbReference type="PIRSR" id="PIRSR630616-3"/>
    </source>
</evidence>
<feature type="cross-link" description="Glycyl lysine isopeptide (Lys-Gly) (interchain with G-Cter in SUMO2)" evidence="8">
    <location>
        <position position="708"/>
    </location>
</feature>
<name>A0A835W6E9_9CHLO</name>
<keyword evidence="4" id="KW-0418">Kinase</keyword>
<dbReference type="SMART" id="SM00220">
    <property type="entry name" value="S_TKc"/>
    <property type="match status" value="1"/>
</dbReference>
<feature type="compositionally biased region" description="Low complexity" evidence="9">
    <location>
        <begin position="130"/>
        <end position="151"/>
    </location>
</feature>